<dbReference type="InterPro" id="IPR013320">
    <property type="entry name" value="ConA-like_dom_sf"/>
</dbReference>
<feature type="compositionally biased region" description="Low complexity" evidence="8">
    <location>
        <begin position="987"/>
        <end position="1003"/>
    </location>
</feature>
<gene>
    <name evidence="13" type="primary">LOC103510713</name>
</gene>
<keyword evidence="12" id="KW-1185">Reference proteome</keyword>
<evidence type="ECO:0000256" key="3">
    <source>
        <dbReference type="ARBA" id="ARBA00022692"/>
    </source>
</evidence>
<evidence type="ECO:0000256" key="1">
    <source>
        <dbReference type="ARBA" id="ARBA00004370"/>
    </source>
</evidence>
<evidence type="ECO:0000256" key="4">
    <source>
        <dbReference type="ARBA" id="ARBA00022989"/>
    </source>
</evidence>
<feature type="compositionally biased region" description="Polar residues" evidence="8">
    <location>
        <begin position="969"/>
        <end position="978"/>
    </location>
</feature>
<feature type="domain" description="Laminin G" evidence="10">
    <location>
        <begin position="142"/>
        <end position="372"/>
    </location>
</feature>
<feature type="region of interest" description="Disordered" evidence="8">
    <location>
        <begin position="915"/>
        <end position="1003"/>
    </location>
</feature>
<evidence type="ECO:0000259" key="10">
    <source>
        <dbReference type="PROSITE" id="PS50025"/>
    </source>
</evidence>
<feature type="transmembrane region" description="Helical" evidence="9">
    <location>
        <begin position="1134"/>
        <end position="1157"/>
    </location>
</feature>
<dbReference type="GO" id="GO:0016020">
    <property type="term" value="C:membrane"/>
    <property type="evidence" value="ECO:0007669"/>
    <property type="project" value="UniProtKB-SubCell"/>
</dbReference>
<dbReference type="FunFam" id="2.10.25.10:FF:000015">
    <property type="entry name" value="neurexin-1 isoform X1"/>
    <property type="match status" value="1"/>
</dbReference>
<dbReference type="InterPro" id="IPR000742">
    <property type="entry name" value="EGF"/>
</dbReference>
<feature type="domain" description="Laminin G" evidence="10">
    <location>
        <begin position="750"/>
        <end position="1040"/>
    </location>
</feature>
<dbReference type="PANTHER" id="PTHR15036">
    <property type="entry name" value="PIKACHURIN-LIKE PROTEIN"/>
    <property type="match status" value="1"/>
</dbReference>
<evidence type="ECO:0000256" key="5">
    <source>
        <dbReference type="ARBA" id="ARBA00023136"/>
    </source>
</evidence>
<dbReference type="GeneID" id="103510713"/>
<keyword evidence="5 9" id="KW-0472">Membrane</keyword>
<dbReference type="PROSITE" id="PS50026">
    <property type="entry name" value="EGF_3"/>
    <property type="match status" value="1"/>
</dbReference>
<feature type="domain" description="Laminin G" evidence="10">
    <location>
        <begin position="416"/>
        <end position="591"/>
    </location>
</feature>
<dbReference type="SUPFAM" id="SSF49899">
    <property type="entry name" value="Concanavalin A-like lectins/glucanases"/>
    <property type="match status" value="6"/>
</dbReference>
<feature type="region of interest" description="Disordered" evidence="8">
    <location>
        <begin position="609"/>
        <end position="716"/>
    </location>
</feature>
<feature type="transmembrane region" description="Helical" evidence="9">
    <location>
        <begin position="1187"/>
        <end position="1210"/>
    </location>
</feature>
<keyword evidence="6" id="KW-1015">Disulfide bond</keyword>
<evidence type="ECO:0000313" key="13">
    <source>
        <dbReference type="RefSeq" id="XP_026680503.1"/>
    </source>
</evidence>
<dbReference type="InterPro" id="IPR050372">
    <property type="entry name" value="Neurexin-related_CASP"/>
</dbReference>
<dbReference type="Gene3D" id="2.10.25.10">
    <property type="entry name" value="Laminin"/>
    <property type="match status" value="1"/>
</dbReference>
<evidence type="ECO:0000256" key="9">
    <source>
        <dbReference type="SAM" id="Phobius"/>
    </source>
</evidence>
<dbReference type="InterPro" id="IPR001791">
    <property type="entry name" value="Laminin_G"/>
</dbReference>
<evidence type="ECO:0000256" key="2">
    <source>
        <dbReference type="ARBA" id="ARBA00022536"/>
    </source>
</evidence>
<dbReference type="STRING" id="121845.A0A3Q0J0M5"/>
<feature type="region of interest" description="Disordered" evidence="8">
    <location>
        <begin position="1020"/>
        <end position="1046"/>
    </location>
</feature>
<evidence type="ECO:0000256" key="6">
    <source>
        <dbReference type="ARBA" id="ARBA00023157"/>
    </source>
</evidence>
<name>A0A3Q0J0M5_DIACI</name>
<evidence type="ECO:0000256" key="7">
    <source>
        <dbReference type="PROSITE-ProRule" id="PRU00076"/>
    </source>
</evidence>
<keyword evidence="3 9" id="KW-0812">Transmembrane</keyword>
<dbReference type="CDD" id="cd00054">
    <property type="entry name" value="EGF_CA"/>
    <property type="match status" value="1"/>
</dbReference>
<dbReference type="KEGG" id="dci:103510713"/>
<dbReference type="PaxDb" id="121845-A0A3Q0J0M5"/>
<feature type="compositionally biased region" description="Polar residues" evidence="8">
    <location>
        <begin position="1020"/>
        <end position="1032"/>
    </location>
</feature>
<dbReference type="RefSeq" id="XP_026680503.1">
    <property type="nucleotide sequence ID" value="XM_026824702.1"/>
</dbReference>
<dbReference type="SMART" id="SM00282">
    <property type="entry name" value="LamG"/>
    <property type="match status" value="4"/>
</dbReference>
<sequence>MGGNHWTKTIPEMDLFSVELVSGHLVLHLNLGSGAIRVKASRSRLDDKQWHEMTLYRDGKEGTITVDGVTTEFVCPGEDTYLDLQGGLYLGGYGGSFLSSAPSVWSANLQHGFVGCVQGLHVDGHAIDIVEFARHQDVDDLSVSYNGSQYTLITMPHEVQSQVEDIVLRFRTARPNGFLFSTSSEESPDRLQAAIINGRLVVTIKVGDKDKTIHSGHNLHDNLWHSLKYTRRVMNLLIQLDHLPHVKSKYMNLVLIINLGDGPVRIKDYARTSINDNKWHAISITRPYPNVHSLSVDDVIATAATSSMAATLDLTSLFYIGGIPKEVYLTLPKDLHARHGFEGCLASLEINGNAPDLTTDPLIPSSLTTPGCLGHNNKCSQHVCANRGVCVQQWNSFTCDCDMTSYTGPTCSDESVAYEFGPERGIITFVFPEDRRPEMKSDVLAFAFITNHHDAVILRVESATSNDYIEVEIVEGNIFVVYNMGTNDNPIGETFVKVNDGFYHVVRFTRNAANSTLQLDDFNLQTNFPSGNQLSVFNSVGNIQIGGKWNRSKQRIERPFSGVIAGLVLNGQRVLDLAADKDPRTQIRGDVTLVTSLHERIREPLLQKMQQTPPDHSPGGSDDLVFSGAGSGCPNDDEDSCTPSFDTSPGDDLITPVYVPPTPRSKKPLEPQCRDDDEDCVTDGSGDDRDDISTPELPSSKSPASPPPSPDLSSESYPNITIVLAIQTLDTPLIRTTGHFAPREQRFVHHAITFRSRQTYVALPTLQAFQSTSIYFQLKTRERDALLLYNAGREADFLAVELVAGHVQLIINLGDGPVRIAILLLTKSCWFFVPSCHQPVEDCWLIINLGDGPVRIKDYARTSINDNKWHAISITRPYPNVHSLSVDDVIATAATSSMAATLDLTSLFYIGDDRDDVSTPELPSRDDRDDVSTPELPSSKSPASPPPSPDLSSESYPNITEPSRPPDLSSESYPNITEPSRVYTDVTSSSSSSSTSYSSSTTTALSTTVFNNEVIGQQIHTTQPQEETTGTHTGPEILKTPGPQVVTPTDLTITNSTSFSDTTTSSKAYNVTHIVDISVTHTDPTTTTTTITSRINVAQSPLPPPPTYMYPPPPFTYPPHVINKNQINSETAEATAFVILVIAGTLIAIILVILLILKLKPPHPPPPFTYPPHVINKNQINSETAEATAFVILVIAGTLIAIILVILLILKLKQNTDHIYTMDETKTSAVAHGHHQALLSNSMMPCSPPPLHSGYNNNNMNPNSSIYNSNTGDVRPMKRQAGHVKEWYV</sequence>
<keyword evidence="2 7" id="KW-0245">EGF-like domain</keyword>
<evidence type="ECO:0000259" key="11">
    <source>
        <dbReference type="PROSITE" id="PS50026"/>
    </source>
</evidence>
<accession>A0A3Q0J0M5</accession>
<comment type="subcellular location">
    <subcellularLocation>
        <location evidence="1">Membrane</location>
    </subcellularLocation>
</comment>
<dbReference type="PANTHER" id="PTHR15036:SF89">
    <property type="entry name" value="NEUREXIN 1, ISOFORM F"/>
    <property type="match status" value="1"/>
</dbReference>
<dbReference type="Gene3D" id="2.60.120.200">
    <property type="match status" value="6"/>
</dbReference>
<protein>
    <submittedName>
        <fullName evidence="13">Neurexin-2</fullName>
    </submittedName>
</protein>
<dbReference type="CDD" id="cd00110">
    <property type="entry name" value="LamG"/>
    <property type="match status" value="4"/>
</dbReference>
<comment type="caution">
    <text evidence="7">Lacks conserved residue(s) required for the propagation of feature annotation.</text>
</comment>
<dbReference type="Proteomes" id="UP000079169">
    <property type="component" value="Unplaced"/>
</dbReference>
<dbReference type="Pfam" id="PF02210">
    <property type="entry name" value="Laminin_G_2"/>
    <property type="match status" value="6"/>
</dbReference>
<feature type="domain" description="Laminin G" evidence="10">
    <location>
        <begin position="1"/>
        <end position="148"/>
    </location>
</feature>
<evidence type="ECO:0000256" key="8">
    <source>
        <dbReference type="SAM" id="MobiDB-lite"/>
    </source>
</evidence>
<keyword evidence="4 9" id="KW-1133">Transmembrane helix</keyword>
<reference evidence="13" key="1">
    <citation type="submission" date="2025-08" db="UniProtKB">
        <authorList>
            <consortium name="RefSeq"/>
        </authorList>
    </citation>
    <scope>IDENTIFICATION</scope>
</reference>
<evidence type="ECO:0000313" key="12">
    <source>
        <dbReference type="Proteomes" id="UP000079169"/>
    </source>
</evidence>
<feature type="domain" description="EGF-like" evidence="11">
    <location>
        <begin position="375"/>
        <end position="412"/>
    </location>
</feature>
<dbReference type="PROSITE" id="PS50025">
    <property type="entry name" value="LAM_G_DOMAIN"/>
    <property type="match status" value="4"/>
</dbReference>
<organism evidence="12 13">
    <name type="scientific">Diaphorina citri</name>
    <name type="common">Asian citrus psyllid</name>
    <dbReference type="NCBI Taxonomy" id="121845"/>
    <lineage>
        <taxon>Eukaryota</taxon>
        <taxon>Metazoa</taxon>
        <taxon>Ecdysozoa</taxon>
        <taxon>Arthropoda</taxon>
        <taxon>Hexapoda</taxon>
        <taxon>Insecta</taxon>
        <taxon>Pterygota</taxon>
        <taxon>Neoptera</taxon>
        <taxon>Paraneoptera</taxon>
        <taxon>Hemiptera</taxon>
        <taxon>Sternorrhyncha</taxon>
        <taxon>Psylloidea</taxon>
        <taxon>Psyllidae</taxon>
        <taxon>Diaphorininae</taxon>
        <taxon>Diaphorina</taxon>
    </lineage>
</organism>
<proteinExistence type="predicted"/>